<dbReference type="Pfam" id="PF01263">
    <property type="entry name" value="Aldose_epim"/>
    <property type="match status" value="1"/>
</dbReference>
<dbReference type="Gene3D" id="2.70.98.10">
    <property type="match status" value="1"/>
</dbReference>
<dbReference type="SUPFAM" id="SSF74650">
    <property type="entry name" value="Galactose mutarotase-like"/>
    <property type="match status" value="1"/>
</dbReference>
<dbReference type="InterPro" id="IPR014718">
    <property type="entry name" value="GH-type_carb-bd"/>
</dbReference>
<organism evidence="1 2">
    <name type="scientific">Deinococcus maricopensis (strain DSM 21211 / LMG 22137 / NRRL B-23946 / LB-34)</name>
    <dbReference type="NCBI Taxonomy" id="709986"/>
    <lineage>
        <taxon>Bacteria</taxon>
        <taxon>Thermotogati</taxon>
        <taxon>Deinococcota</taxon>
        <taxon>Deinococci</taxon>
        <taxon>Deinococcales</taxon>
        <taxon>Deinococcaceae</taxon>
        <taxon>Deinococcus</taxon>
    </lineage>
</organism>
<dbReference type="GO" id="GO:0030246">
    <property type="term" value="F:carbohydrate binding"/>
    <property type="evidence" value="ECO:0007669"/>
    <property type="project" value="InterPro"/>
</dbReference>
<gene>
    <name evidence="1" type="ordered locus">Deima_1138</name>
</gene>
<dbReference type="Proteomes" id="UP000008635">
    <property type="component" value="Chromosome"/>
</dbReference>
<sequence>MTPRVETLTGTHFTLEVLPDVGASVLNLRAASGRPVLRPVRPEDVQSSSNAASFTLMPFSNRVRDAHFTFAGRDVQLRVTTKDGLTQHGDVRNRPWTVTRTPDALHAALNSRDHADLNWPWTFTAGVTYELRGATLTTHLTLTNADAQPMPAGFGIHPYFARRADGVDPALTLGAACVYDTDDRALPLGAARPVTPELDYRSARVIGNATLDRVYTTWDGEARLDWGVRALHLRADPVFGHVVVFTAPDGSLALEPVSNATDGFNLMARGVAGHGVVTLAPGETLSGRIDLTLHGDWS</sequence>
<dbReference type="GO" id="GO:0016853">
    <property type="term" value="F:isomerase activity"/>
    <property type="evidence" value="ECO:0007669"/>
    <property type="project" value="InterPro"/>
</dbReference>
<evidence type="ECO:0000313" key="2">
    <source>
        <dbReference type="Proteomes" id="UP000008635"/>
    </source>
</evidence>
<evidence type="ECO:0000313" key="1">
    <source>
        <dbReference type="EMBL" id="ADV66790.1"/>
    </source>
</evidence>
<proteinExistence type="predicted"/>
<dbReference type="AlphaFoldDB" id="E8U6V1"/>
<dbReference type="InterPro" id="IPR011013">
    <property type="entry name" value="Gal_mutarotase_sf_dom"/>
</dbReference>
<dbReference type="InterPro" id="IPR008183">
    <property type="entry name" value="Aldose_1/G6P_1-epimerase"/>
</dbReference>
<dbReference type="GO" id="GO:0005975">
    <property type="term" value="P:carbohydrate metabolic process"/>
    <property type="evidence" value="ECO:0007669"/>
    <property type="project" value="InterPro"/>
</dbReference>
<dbReference type="HOGENOM" id="CLU_052486_0_0_0"/>
<dbReference type="EMBL" id="CP002454">
    <property type="protein sequence ID" value="ADV66790.1"/>
    <property type="molecule type" value="Genomic_DNA"/>
</dbReference>
<dbReference type="KEGG" id="dmr:Deima_1138"/>
<keyword evidence="2" id="KW-1185">Reference proteome</keyword>
<reference evidence="2" key="2">
    <citation type="submission" date="2011-01" db="EMBL/GenBank/DDBJ databases">
        <title>The complete genome of Deinococcus maricopensis DSM 21211.</title>
        <authorList>
            <consortium name="US DOE Joint Genome Institute (JGI-PGF)"/>
            <person name="Lucas S."/>
            <person name="Copeland A."/>
            <person name="Lapidus A."/>
            <person name="Goodwin L."/>
            <person name="Pitluck S."/>
            <person name="Kyrpides N."/>
            <person name="Mavromatis K."/>
            <person name="Pagani I."/>
            <person name="Ivanova N."/>
            <person name="Ovchinnikova G."/>
            <person name="Zeytun A."/>
            <person name="Detter J.C."/>
            <person name="Han C."/>
            <person name="Land M."/>
            <person name="Hauser L."/>
            <person name="Markowitz V."/>
            <person name="Cheng J.-F."/>
            <person name="Hugenholtz P."/>
            <person name="Woyke T."/>
            <person name="Wu D."/>
            <person name="Pukall R."/>
            <person name="Gehrich-Schroeter G."/>
            <person name="Brambilla E."/>
            <person name="Klenk H.-P."/>
            <person name="Eisen J.A."/>
        </authorList>
    </citation>
    <scope>NUCLEOTIDE SEQUENCE [LARGE SCALE GENOMIC DNA]</scope>
    <source>
        <strain evidence="2">DSM 21211 / LMG 22137 / NRRL B-23946 / LB-34</strain>
    </source>
</reference>
<dbReference type="STRING" id="709986.Deima_1138"/>
<reference evidence="1 2" key="1">
    <citation type="journal article" date="2011" name="Stand. Genomic Sci.">
        <title>Complete genome sequence of Deinococcus maricopensis type strain (LB-34).</title>
        <authorList>
            <person name="Pukall R."/>
            <person name="Zeytun A."/>
            <person name="Lucas S."/>
            <person name="Lapidus A."/>
            <person name="Hammon N."/>
            <person name="Deshpande S."/>
            <person name="Nolan M."/>
            <person name="Cheng J.F."/>
            <person name="Pitluck S."/>
            <person name="Liolios K."/>
            <person name="Pagani I."/>
            <person name="Mikhailova N."/>
            <person name="Ivanova N."/>
            <person name="Mavromatis K."/>
            <person name="Pati A."/>
            <person name="Tapia R."/>
            <person name="Han C."/>
            <person name="Goodwin L."/>
            <person name="Chen A."/>
            <person name="Palaniappan K."/>
            <person name="Land M."/>
            <person name="Hauser L."/>
            <person name="Chang Y.J."/>
            <person name="Jeffries C.D."/>
            <person name="Brambilla E.M."/>
            <person name="Rohde M."/>
            <person name="Goker M."/>
            <person name="Detter J.C."/>
            <person name="Woyke T."/>
            <person name="Bristow J."/>
            <person name="Eisen J.A."/>
            <person name="Markowitz V."/>
            <person name="Hugenholtz P."/>
            <person name="Kyrpides N.C."/>
            <person name="Klenk H.P."/>
        </authorList>
    </citation>
    <scope>NUCLEOTIDE SEQUENCE [LARGE SCALE GENOMIC DNA]</scope>
    <source>
        <strain evidence="2">DSM 21211 / LMG 22137 / NRRL B-23946 / LB-34</strain>
    </source>
</reference>
<accession>E8U6V1</accession>
<protein>
    <submittedName>
        <fullName evidence="1">Aldose 1-epimerase</fullName>
    </submittedName>
</protein>
<name>E8U6V1_DEIML</name>
<dbReference type="RefSeq" id="WP_013556295.1">
    <property type="nucleotide sequence ID" value="NC_014958.1"/>
</dbReference>
<dbReference type="eggNOG" id="COG2017">
    <property type="taxonomic scope" value="Bacteria"/>
</dbReference>